<sequence>MTKFSERCEDVLSDKVSRIVEARVSDPGAIAAAAERRVRATSLLGEHGKAMIIAADHPARGANGVGGDPTAMADRFELLDRLCTALERPGVTGVLATADILEDLLLLGVLDGKSVFGSMNRAGLAGSVFEIDDRFTGYDAETIAAMGFDGGKMLTRIALEDPATPAALQNTARAVDELNDHRLVAMIEPFLSHWRDGRIHNDLTPDAVIKSITIASGLGRRTAHTWLKLPVVDDMERVLASSTLPALLLGGEVTDPDAAFASWGRALKLPTAQGLVVGRSLLYPTGGDVAAAVDRAVNLL</sequence>
<evidence type="ECO:0000313" key="2">
    <source>
        <dbReference type="EMBL" id="MFK4267470.1"/>
    </source>
</evidence>
<gene>
    <name evidence="2" type="ORF">ACI2L5_21395</name>
</gene>
<dbReference type="Pfam" id="PF22649">
    <property type="entry name" value="Cgl0159"/>
    <property type="match status" value="1"/>
</dbReference>
<name>A0ABW8LNI3_9ACTN</name>
<protein>
    <submittedName>
        <fullName evidence="2">Aldolase</fullName>
    </submittedName>
</protein>
<evidence type="ECO:0000259" key="1">
    <source>
        <dbReference type="Pfam" id="PF22649"/>
    </source>
</evidence>
<dbReference type="Gene3D" id="3.20.20.70">
    <property type="entry name" value="Aldolase class I"/>
    <property type="match status" value="1"/>
</dbReference>
<comment type="caution">
    <text evidence="2">The sequence shown here is derived from an EMBL/GenBank/DDBJ whole genome shotgun (WGS) entry which is preliminary data.</text>
</comment>
<proteinExistence type="predicted"/>
<evidence type="ECO:0000313" key="3">
    <source>
        <dbReference type="Proteomes" id="UP001620295"/>
    </source>
</evidence>
<dbReference type="InterPro" id="IPR013785">
    <property type="entry name" value="Aldolase_TIM"/>
</dbReference>
<feature type="domain" description="Cgl0159-like" evidence="1">
    <location>
        <begin position="49"/>
        <end position="297"/>
    </location>
</feature>
<accession>A0ABW8LNI3</accession>
<dbReference type="Proteomes" id="UP001620295">
    <property type="component" value="Unassembled WGS sequence"/>
</dbReference>
<reference evidence="2 3" key="1">
    <citation type="submission" date="2024-11" db="EMBL/GenBank/DDBJ databases">
        <title>The Natural Products Discovery Center: Release of the First 8490 Sequenced Strains for Exploring Actinobacteria Biosynthetic Diversity.</title>
        <authorList>
            <person name="Kalkreuter E."/>
            <person name="Kautsar S.A."/>
            <person name="Yang D."/>
            <person name="Bader C.D."/>
            <person name="Teijaro C.N."/>
            <person name="Fluegel L."/>
            <person name="Davis C.M."/>
            <person name="Simpson J.R."/>
            <person name="Lauterbach L."/>
            <person name="Steele A.D."/>
            <person name="Gui C."/>
            <person name="Meng S."/>
            <person name="Li G."/>
            <person name="Viehrig K."/>
            <person name="Ye F."/>
            <person name="Su P."/>
            <person name="Kiefer A.F."/>
            <person name="Nichols A."/>
            <person name="Cepeda A.J."/>
            <person name="Yan W."/>
            <person name="Fan B."/>
            <person name="Jiang Y."/>
            <person name="Adhikari A."/>
            <person name="Zheng C.-J."/>
            <person name="Schuster L."/>
            <person name="Cowan T.M."/>
            <person name="Smanski M.J."/>
            <person name="Chevrette M.G."/>
            <person name="De Carvalho L.P.S."/>
            <person name="Shen B."/>
        </authorList>
    </citation>
    <scope>NUCLEOTIDE SEQUENCE [LARGE SCALE GENOMIC DNA]</scope>
    <source>
        <strain evidence="2 3">NPDC020863</strain>
    </source>
</reference>
<dbReference type="RefSeq" id="WP_358705534.1">
    <property type="nucleotide sequence ID" value="NZ_JBFACG010000025.1"/>
</dbReference>
<keyword evidence="3" id="KW-1185">Reference proteome</keyword>
<dbReference type="InterPro" id="IPR054574">
    <property type="entry name" value="Cgl0159_dom"/>
</dbReference>
<dbReference type="SUPFAM" id="SSF51569">
    <property type="entry name" value="Aldolase"/>
    <property type="match status" value="1"/>
</dbReference>
<dbReference type="EMBL" id="JBJDQH010000007">
    <property type="protein sequence ID" value="MFK4267470.1"/>
    <property type="molecule type" value="Genomic_DNA"/>
</dbReference>
<organism evidence="2 3">
    <name type="scientific">Streptomyces milbemycinicus</name>
    <dbReference type="NCBI Taxonomy" id="476552"/>
    <lineage>
        <taxon>Bacteria</taxon>
        <taxon>Bacillati</taxon>
        <taxon>Actinomycetota</taxon>
        <taxon>Actinomycetes</taxon>
        <taxon>Kitasatosporales</taxon>
        <taxon>Streptomycetaceae</taxon>
        <taxon>Streptomyces</taxon>
    </lineage>
</organism>